<sequence>MHKLYTFIALLTLLQSTSIHAQELTVTNFQETINQMTVDMQQRDFNNEICAIVMVENANGLKPTKVIALPVQKATPYSYQQTEL</sequence>
<dbReference type="Proteomes" id="UP000305401">
    <property type="component" value="Unassembled WGS sequence"/>
</dbReference>
<proteinExistence type="predicted"/>
<accession>A0AC61S8L6</accession>
<evidence type="ECO:0000313" key="1">
    <source>
        <dbReference type="EMBL" id="THG55400.1"/>
    </source>
</evidence>
<name>A0AC61S8L6_9BACT</name>
<evidence type="ECO:0000313" key="2">
    <source>
        <dbReference type="Proteomes" id="UP000305401"/>
    </source>
</evidence>
<reference evidence="1" key="1">
    <citation type="submission" date="2019-04" db="EMBL/GenBank/DDBJ databases">
        <title>Microbes associate with the intestines of laboratory mice.</title>
        <authorList>
            <person name="Navarre W."/>
            <person name="Wong E."/>
            <person name="Huang K.C."/>
            <person name="Tropini C."/>
            <person name="Ng K."/>
            <person name="Yu B."/>
        </authorList>
    </citation>
    <scope>NUCLEOTIDE SEQUENCE</scope>
    <source>
        <strain evidence="1">NM86_A22</strain>
    </source>
</reference>
<keyword evidence="2" id="KW-1185">Reference proteome</keyword>
<gene>
    <name evidence="1" type="ORF">E5990_00105</name>
</gene>
<protein>
    <submittedName>
        <fullName evidence="1">Uncharacterized protein</fullName>
    </submittedName>
</protein>
<dbReference type="EMBL" id="SSTG01000001">
    <property type="protein sequence ID" value="THG55400.1"/>
    <property type="molecule type" value="Genomic_DNA"/>
</dbReference>
<organism evidence="1 2">
    <name type="scientific">Muribaculum caecicola</name>
    <dbReference type="NCBI Taxonomy" id="3038144"/>
    <lineage>
        <taxon>Bacteria</taxon>
        <taxon>Pseudomonadati</taxon>
        <taxon>Bacteroidota</taxon>
        <taxon>Bacteroidia</taxon>
        <taxon>Bacteroidales</taxon>
        <taxon>Muribaculaceae</taxon>
        <taxon>Muribaculum</taxon>
    </lineage>
</organism>
<comment type="caution">
    <text evidence="1">The sequence shown here is derived from an EMBL/GenBank/DDBJ whole genome shotgun (WGS) entry which is preliminary data.</text>
</comment>